<accession>S7UKJ5</accession>
<organism evidence="2 3">
    <name type="scientific">Alkalidesulfovibrio alkalitolerans DSM 16529</name>
    <dbReference type="NCBI Taxonomy" id="1121439"/>
    <lineage>
        <taxon>Bacteria</taxon>
        <taxon>Pseudomonadati</taxon>
        <taxon>Thermodesulfobacteriota</taxon>
        <taxon>Desulfovibrionia</taxon>
        <taxon>Desulfovibrionales</taxon>
        <taxon>Desulfovibrionaceae</taxon>
        <taxon>Alkalidesulfovibrio</taxon>
    </lineage>
</organism>
<protein>
    <recommendedName>
        <fullName evidence="4">DUF2085 domain-containing protein</fullName>
    </recommendedName>
</protein>
<dbReference type="RefSeq" id="WP_020885413.1">
    <property type="nucleotide sequence ID" value="NZ_ATHI01000011.1"/>
</dbReference>
<name>S7UKJ5_9BACT</name>
<dbReference type="InterPro" id="IPR019206">
    <property type="entry name" value="DUF2085_TM"/>
</dbReference>
<dbReference type="PATRIC" id="fig|1121439.3.peg.1218"/>
<keyword evidence="3" id="KW-1185">Reference proteome</keyword>
<keyword evidence="1" id="KW-0472">Membrane</keyword>
<evidence type="ECO:0000256" key="1">
    <source>
        <dbReference type="SAM" id="Phobius"/>
    </source>
</evidence>
<keyword evidence="1" id="KW-0812">Transmembrane</keyword>
<dbReference type="AlphaFoldDB" id="S7UKJ5"/>
<dbReference type="Pfam" id="PF09858">
    <property type="entry name" value="DUF2085"/>
    <property type="match status" value="1"/>
</dbReference>
<evidence type="ECO:0000313" key="2">
    <source>
        <dbReference type="EMBL" id="EPR34359.1"/>
    </source>
</evidence>
<dbReference type="eggNOG" id="COG3815">
    <property type="taxonomic scope" value="Bacteria"/>
</dbReference>
<evidence type="ECO:0000313" key="3">
    <source>
        <dbReference type="Proteomes" id="UP000014975"/>
    </source>
</evidence>
<gene>
    <name evidence="2" type="ORF">dsat_0007</name>
</gene>
<evidence type="ECO:0008006" key="4">
    <source>
        <dbReference type="Google" id="ProtNLM"/>
    </source>
</evidence>
<proteinExistence type="predicted"/>
<dbReference type="Proteomes" id="UP000014975">
    <property type="component" value="Unassembled WGS sequence"/>
</dbReference>
<feature type="transmembrane region" description="Helical" evidence="1">
    <location>
        <begin position="85"/>
        <end position="110"/>
    </location>
</feature>
<dbReference type="OrthoDB" id="5510015at2"/>
<sequence>MRAQRQPSSSAAPSEPRHARPPRRLAVLAALLKSLPVLLVWGIVLAALAAPLLRMQGDPTSREIYGLLGGICHQLPTRSLFLGDARLGLCARCMALYGGMALSVALGLLARARPLPGWLLVAGLIPCLLDGLSANHGLWKSDTALKLLSGAIAGSTIALFCHPRYCRMIDSLVFRLDRPTPRPLGDAP</sequence>
<feature type="transmembrane region" description="Helical" evidence="1">
    <location>
        <begin position="25"/>
        <end position="50"/>
    </location>
</feature>
<comment type="caution">
    <text evidence="2">The sequence shown here is derived from an EMBL/GenBank/DDBJ whole genome shotgun (WGS) entry which is preliminary data.</text>
</comment>
<reference evidence="2 3" key="1">
    <citation type="journal article" date="2013" name="Genome Announc.">
        <title>Draft genome sequences for three mercury-methylating, sulfate-reducing bacteria.</title>
        <authorList>
            <person name="Brown S.D."/>
            <person name="Hurt R.A.Jr."/>
            <person name="Gilmour C.C."/>
            <person name="Elias D.A."/>
        </authorList>
    </citation>
    <scope>NUCLEOTIDE SEQUENCE [LARGE SCALE GENOMIC DNA]</scope>
    <source>
        <strain evidence="2 3">DSM 16529</strain>
    </source>
</reference>
<dbReference type="STRING" id="1121439.dsat_0007"/>
<feature type="transmembrane region" description="Helical" evidence="1">
    <location>
        <begin position="117"/>
        <end position="138"/>
    </location>
</feature>
<keyword evidence="1" id="KW-1133">Transmembrane helix</keyword>
<dbReference type="EMBL" id="ATHI01000011">
    <property type="protein sequence ID" value="EPR34359.1"/>
    <property type="molecule type" value="Genomic_DNA"/>
</dbReference>